<dbReference type="AlphaFoldDB" id="A0AAE0Z9A4"/>
<dbReference type="PANTHER" id="PTHR10903:SF184">
    <property type="entry name" value="GTP-BINDING PROTEIN A"/>
    <property type="match status" value="1"/>
</dbReference>
<gene>
    <name evidence="5" type="ORF">RRG08_051842</name>
</gene>
<evidence type="ECO:0000256" key="1">
    <source>
        <dbReference type="ARBA" id="ARBA00008535"/>
    </source>
</evidence>
<evidence type="ECO:0000256" key="3">
    <source>
        <dbReference type="ARBA" id="ARBA00023134"/>
    </source>
</evidence>
<dbReference type="GO" id="GO:0005525">
    <property type="term" value="F:GTP binding"/>
    <property type="evidence" value="ECO:0007669"/>
    <property type="project" value="UniProtKB-KW"/>
</dbReference>
<proteinExistence type="inferred from homology"/>
<sequence length="438" mass="49551">MNEKCGTAYKPYTSYSKKIQYEAIRNKSDSGMNSAGTLLETTKHKTMAYEISSQLNLLLIGKTGAGKSKTGNSILGKNAFRVSCQTESETATTDFEVREYDGTLIKVIDVPGVSDTRLDQQQGSDFLKARLKEAMLISPEGYDAFLYVGKYGSRFTDEDVRVFNFLAEIFGPDFAKQMCILILTCGDNFKDDHEEDGLTFEGWCRKERGNFRTLMMECGNRILLFNNNTKDKIEKTEQVDKLLFYVKKLKESNQNERYTDVNFEKAKALRSKRTDKQQDSLRNVSLLLQKLREMEGKYAQDKLLMLSSDCAQILLSIQEQNEETAFTNEIQQKLVELERLLHYCCHLYSHNSEKISGNEEALKEVRDAEEKIDDKIVEVDAIYQKHRRNFLENLLLSVGFVWSRVVTAGAAGVAALGGAVSGVLGSFISTRASEEGPR</sequence>
<dbReference type="FunFam" id="3.40.50.300:FF:000840">
    <property type="entry name" value="Immune-associated nucleotide-binding protein 9"/>
    <property type="match status" value="1"/>
</dbReference>
<protein>
    <recommendedName>
        <fullName evidence="4">AIG1-type G domain-containing protein</fullName>
    </recommendedName>
</protein>
<accession>A0AAE0Z9A4</accession>
<dbReference type="Proteomes" id="UP001283361">
    <property type="component" value="Unassembled WGS sequence"/>
</dbReference>
<dbReference type="InterPro" id="IPR027417">
    <property type="entry name" value="P-loop_NTPase"/>
</dbReference>
<evidence type="ECO:0000313" key="6">
    <source>
        <dbReference type="Proteomes" id="UP001283361"/>
    </source>
</evidence>
<feature type="domain" description="AIG1-type G" evidence="4">
    <location>
        <begin position="52"/>
        <end position="267"/>
    </location>
</feature>
<comment type="similarity">
    <text evidence="1">Belongs to the TRAFAC class TrmE-Era-EngA-EngB-Septin-like GTPase superfamily. AIG1/Toc34/Toc159-like paraseptin GTPase family. IAN subfamily.</text>
</comment>
<dbReference type="Gene3D" id="3.40.50.300">
    <property type="entry name" value="P-loop containing nucleotide triphosphate hydrolases"/>
    <property type="match status" value="1"/>
</dbReference>
<comment type="caution">
    <text evidence="5">The sequence shown here is derived from an EMBL/GenBank/DDBJ whole genome shotgun (WGS) entry which is preliminary data.</text>
</comment>
<evidence type="ECO:0000313" key="5">
    <source>
        <dbReference type="EMBL" id="KAK3765218.1"/>
    </source>
</evidence>
<reference evidence="5" key="1">
    <citation type="journal article" date="2023" name="G3 (Bethesda)">
        <title>A reference genome for the long-term kleptoplast-retaining sea slug Elysia crispata morphotype clarki.</title>
        <authorList>
            <person name="Eastman K.E."/>
            <person name="Pendleton A.L."/>
            <person name="Shaikh M.A."/>
            <person name="Suttiyut T."/>
            <person name="Ogas R."/>
            <person name="Tomko P."/>
            <person name="Gavelis G."/>
            <person name="Widhalm J.R."/>
            <person name="Wisecaver J.H."/>
        </authorList>
    </citation>
    <scope>NUCLEOTIDE SEQUENCE</scope>
    <source>
        <strain evidence="5">ECLA1</strain>
    </source>
</reference>
<dbReference type="PROSITE" id="PS51720">
    <property type="entry name" value="G_AIG1"/>
    <property type="match status" value="1"/>
</dbReference>
<dbReference type="EMBL" id="JAWDGP010004327">
    <property type="protein sequence ID" value="KAK3765218.1"/>
    <property type="molecule type" value="Genomic_DNA"/>
</dbReference>
<dbReference type="SUPFAM" id="SSF52540">
    <property type="entry name" value="P-loop containing nucleoside triphosphate hydrolases"/>
    <property type="match status" value="1"/>
</dbReference>
<dbReference type="PANTHER" id="PTHR10903">
    <property type="entry name" value="GTPASE, IMAP FAMILY MEMBER-RELATED"/>
    <property type="match status" value="1"/>
</dbReference>
<keyword evidence="6" id="KW-1185">Reference proteome</keyword>
<dbReference type="InterPro" id="IPR006703">
    <property type="entry name" value="G_AIG1"/>
</dbReference>
<dbReference type="Pfam" id="PF04548">
    <property type="entry name" value="AIG1"/>
    <property type="match status" value="1"/>
</dbReference>
<keyword evidence="2" id="KW-0547">Nucleotide-binding</keyword>
<dbReference type="InterPro" id="IPR045058">
    <property type="entry name" value="GIMA/IAN/Toc"/>
</dbReference>
<organism evidence="5 6">
    <name type="scientific">Elysia crispata</name>
    <name type="common">lettuce slug</name>
    <dbReference type="NCBI Taxonomy" id="231223"/>
    <lineage>
        <taxon>Eukaryota</taxon>
        <taxon>Metazoa</taxon>
        <taxon>Spiralia</taxon>
        <taxon>Lophotrochozoa</taxon>
        <taxon>Mollusca</taxon>
        <taxon>Gastropoda</taxon>
        <taxon>Heterobranchia</taxon>
        <taxon>Euthyneura</taxon>
        <taxon>Panpulmonata</taxon>
        <taxon>Sacoglossa</taxon>
        <taxon>Placobranchoidea</taxon>
        <taxon>Plakobranchidae</taxon>
        <taxon>Elysia</taxon>
    </lineage>
</organism>
<evidence type="ECO:0000259" key="4">
    <source>
        <dbReference type="PROSITE" id="PS51720"/>
    </source>
</evidence>
<keyword evidence="3" id="KW-0342">GTP-binding</keyword>
<evidence type="ECO:0000256" key="2">
    <source>
        <dbReference type="ARBA" id="ARBA00022741"/>
    </source>
</evidence>
<name>A0AAE0Z9A4_9GAST</name>